<dbReference type="PANTHER" id="PTHR33055">
    <property type="entry name" value="TRANSPOSASE FOR INSERTION SEQUENCE ELEMENT IS1111A"/>
    <property type="match status" value="1"/>
</dbReference>
<dbReference type="Proteomes" id="UP000028530">
    <property type="component" value="Chromosome"/>
</dbReference>
<dbReference type="PANTHER" id="PTHR33055:SF13">
    <property type="entry name" value="TRANSPOSASE"/>
    <property type="match status" value="1"/>
</dbReference>
<sequence>MIAYAGIDISKESLQVALYPLSENLSVPNTAEGAARILDWFAGIQVERVLVEATGGYEKRVVKALAKAGFKVLRINPVRAHQFARAMGMRAKTDPIDARMLAMFAASLEREVAVVPDDAREALSELVSQREAFIQQRDDNRRRIQQAQLPEVLDAYRGLNDKLNTMIRSLDKQITVRSQLIDAPLMERLRAVKGIGPVTIASLFCYLPELGDMSRSQVAALVGVAPYNNDSGAKRGVRRIYGGRSKLRRVVYMCVLAMVRHNEDFKTRYANLRARGKCAKVALVACMRVLMVRLNAMVRDNTPWRDQPT</sequence>
<dbReference type="Pfam" id="PF01548">
    <property type="entry name" value="DEDD_Tnp_IS110"/>
    <property type="match status" value="1"/>
</dbReference>
<accession>A0ABN4IQC6</accession>
<name>A0ABN4IQC6_ECTME</name>
<protein>
    <submittedName>
        <fullName evidence="3">Transposase</fullName>
    </submittedName>
</protein>
<dbReference type="Pfam" id="PF02371">
    <property type="entry name" value="Transposase_20"/>
    <property type="match status" value="1"/>
</dbReference>
<evidence type="ECO:0000313" key="3">
    <source>
        <dbReference type="EMBL" id="ALN17932.1"/>
    </source>
</evidence>
<dbReference type="InterPro" id="IPR047650">
    <property type="entry name" value="Transpos_IS110"/>
</dbReference>
<evidence type="ECO:0000259" key="2">
    <source>
        <dbReference type="Pfam" id="PF02371"/>
    </source>
</evidence>
<evidence type="ECO:0000313" key="4">
    <source>
        <dbReference type="Proteomes" id="UP000028530"/>
    </source>
</evidence>
<dbReference type="InterPro" id="IPR002525">
    <property type="entry name" value="Transp_IS110-like_N"/>
</dbReference>
<reference evidence="3 4" key="1">
    <citation type="submission" date="2015-11" db="EMBL/GenBank/DDBJ databases">
        <authorList>
            <person name="Chong T.M."/>
            <person name="Chan K.G."/>
            <person name="Dessaux Y."/>
        </authorList>
    </citation>
    <scope>NUCLEOTIDE SEQUENCE [LARGE SCALE GENOMIC DNA]</scope>
    <source>
        <strain evidence="3 4">S5.2</strain>
    </source>
</reference>
<organism evidence="3 4">
    <name type="scientific">Ectopseudomonas mendocina S5.2</name>
    <dbReference type="NCBI Taxonomy" id="1225174"/>
    <lineage>
        <taxon>Bacteria</taxon>
        <taxon>Pseudomonadati</taxon>
        <taxon>Pseudomonadota</taxon>
        <taxon>Gammaproteobacteria</taxon>
        <taxon>Pseudomonadales</taxon>
        <taxon>Pseudomonadaceae</taxon>
        <taxon>Ectopseudomonas</taxon>
    </lineage>
</organism>
<feature type="domain" description="Transposase IS110-like N-terminal" evidence="1">
    <location>
        <begin position="5"/>
        <end position="146"/>
    </location>
</feature>
<dbReference type="RefSeq" id="WP_017363605.1">
    <property type="nucleotide sequence ID" value="NZ_CP013124.1"/>
</dbReference>
<dbReference type="NCBIfam" id="NF033542">
    <property type="entry name" value="transpos_IS110"/>
    <property type="match status" value="1"/>
</dbReference>
<evidence type="ECO:0000259" key="1">
    <source>
        <dbReference type="Pfam" id="PF01548"/>
    </source>
</evidence>
<dbReference type="GeneID" id="57605137"/>
<keyword evidence="4" id="KW-1185">Reference proteome</keyword>
<dbReference type="EMBL" id="CP013124">
    <property type="protein sequence ID" value="ALN17932.1"/>
    <property type="molecule type" value="Genomic_DNA"/>
</dbReference>
<dbReference type="InterPro" id="IPR003346">
    <property type="entry name" value="Transposase_20"/>
</dbReference>
<proteinExistence type="predicted"/>
<feature type="domain" description="Transposase IS116/IS110/IS902 C-terminal" evidence="2">
    <location>
        <begin position="187"/>
        <end position="269"/>
    </location>
</feature>
<gene>
    <name evidence="3" type="ORF">DW68_004610</name>
</gene>